<name>A0AAD4PNP0_9MUSC</name>
<dbReference type="PANTHER" id="PTHR31383">
    <property type="entry name" value="OXIDATIVE STRESS-RESPONSE SERINE-RICH PROTEIN 1"/>
    <property type="match status" value="1"/>
</dbReference>
<accession>A0AAD4PNP0</accession>
<evidence type="ECO:0000313" key="5">
    <source>
        <dbReference type="EMBL" id="KAH8377358.1"/>
    </source>
</evidence>
<gene>
    <name evidence="5" type="ORF">KR093_005011</name>
</gene>
<keyword evidence="6" id="KW-1185">Reference proteome</keyword>
<evidence type="ECO:0000256" key="2">
    <source>
        <dbReference type="ARBA" id="ARBA00022553"/>
    </source>
</evidence>
<sequence length="278" mass="31373">MSTEELPDDLDKLKITSKSEQQMQLRDRNPFYGTNATSTISAIFPNTKHMQCKMRRIRRKSKNNIDASDCDAKQKQLGHEDAAVVDDDFDIANPSSVQNLHLKKNSVALAKKNLLREPILHTTKCSFSGMIPLHLDEKSRSNFHKSRNHHNNISIKSSINDACSFRDLIGECNILLDESKSKKAISNTTNWPLSKNFTIWQQQSTANDVQKRERERSTIGTISNSARLSCSQEASNNVVSTTSGRNCDDVTIGELASYFDTMVHIPKKMSSMAEMMYI</sequence>
<comment type="caution">
    <text evidence="5">The sequence shown here is derived from an EMBL/GenBank/DDBJ whole genome shotgun (WGS) entry which is preliminary data.</text>
</comment>
<evidence type="ECO:0000256" key="3">
    <source>
        <dbReference type="ARBA" id="ARBA00029721"/>
    </source>
</evidence>
<evidence type="ECO:0000313" key="6">
    <source>
        <dbReference type="Proteomes" id="UP001200034"/>
    </source>
</evidence>
<evidence type="ECO:0000256" key="4">
    <source>
        <dbReference type="ARBA" id="ARBA00031405"/>
    </source>
</evidence>
<dbReference type="AlphaFoldDB" id="A0AAD4PNP0"/>
<dbReference type="GO" id="GO:0070301">
    <property type="term" value="P:cellular response to hydrogen peroxide"/>
    <property type="evidence" value="ECO:0007669"/>
    <property type="project" value="TreeGrafter"/>
</dbReference>
<keyword evidence="2" id="KW-0597">Phosphoprotein</keyword>
<dbReference type="InterPro" id="IPR008494">
    <property type="entry name" value="DUF776"/>
</dbReference>
<dbReference type="PANTHER" id="PTHR31383:SF2">
    <property type="entry name" value="OXIDATIVE STRESS-RESPONSIVE SERINE-RICH PROTEIN 1"/>
    <property type="match status" value="1"/>
</dbReference>
<evidence type="ECO:0000256" key="1">
    <source>
        <dbReference type="ARBA" id="ARBA00015005"/>
    </source>
</evidence>
<dbReference type="EMBL" id="JAJJHW010001127">
    <property type="protein sequence ID" value="KAH8377358.1"/>
    <property type="molecule type" value="Genomic_DNA"/>
</dbReference>
<organism evidence="5 6">
    <name type="scientific">Drosophila rubida</name>
    <dbReference type="NCBI Taxonomy" id="30044"/>
    <lineage>
        <taxon>Eukaryota</taxon>
        <taxon>Metazoa</taxon>
        <taxon>Ecdysozoa</taxon>
        <taxon>Arthropoda</taxon>
        <taxon>Hexapoda</taxon>
        <taxon>Insecta</taxon>
        <taxon>Pterygota</taxon>
        <taxon>Neoptera</taxon>
        <taxon>Endopterygota</taxon>
        <taxon>Diptera</taxon>
        <taxon>Brachycera</taxon>
        <taxon>Muscomorpha</taxon>
        <taxon>Ephydroidea</taxon>
        <taxon>Drosophilidae</taxon>
        <taxon>Drosophila</taxon>
    </lineage>
</organism>
<protein>
    <recommendedName>
        <fullName evidence="1">Oxidative stress-responsive serine-rich protein 1</fullName>
    </recommendedName>
    <alternativeName>
        <fullName evidence="4">Oxidative stress-responsive protein 1</fullName>
    </alternativeName>
    <alternativeName>
        <fullName evidence="3">Peroxide-inducible transcript 1 protein</fullName>
    </alternativeName>
</protein>
<proteinExistence type="predicted"/>
<reference evidence="5" key="1">
    <citation type="journal article" date="2021" name="Mol. Ecol. Resour.">
        <title>Phylogenomic analyses of the genus Drosophila reveals genomic signals of climate adaptation.</title>
        <authorList>
            <person name="Li F."/>
            <person name="Rane R.V."/>
            <person name="Luria V."/>
            <person name="Xiong Z."/>
            <person name="Chen J."/>
            <person name="Li Z."/>
            <person name="Catullo R.A."/>
            <person name="Griffin P.C."/>
            <person name="Schiffer M."/>
            <person name="Pearce S."/>
            <person name="Lee S.F."/>
            <person name="McElroy K."/>
            <person name="Stocker A."/>
            <person name="Shirriffs J."/>
            <person name="Cockerell F."/>
            <person name="Coppin C."/>
            <person name="Sgro C.M."/>
            <person name="Karger A."/>
            <person name="Cain J.W."/>
            <person name="Weber J.A."/>
            <person name="Santpere G."/>
            <person name="Kirschner M.W."/>
            <person name="Hoffmann A.A."/>
            <person name="Oakeshott J.G."/>
            <person name="Zhang G."/>
        </authorList>
    </citation>
    <scope>NUCLEOTIDE SEQUENCE</scope>
    <source>
        <strain evidence="5">BGI-SZ-2011g</strain>
    </source>
</reference>
<dbReference type="Proteomes" id="UP001200034">
    <property type="component" value="Unassembled WGS sequence"/>
</dbReference>